<gene>
    <name evidence="2" type="ORF">DD559_04455</name>
</gene>
<dbReference type="AlphaFoldDB" id="A0A2U0SBM4"/>
<dbReference type="InterPro" id="IPR007709">
    <property type="entry name" value="N-FG_amidohydro"/>
</dbReference>
<dbReference type="Pfam" id="PF05013">
    <property type="entry name" value="FGase"/>
    <property type="match status" value="1"/>
</dbReference>
<dbReference type="Gene3D" id="3.40.630.40">
    <property type="entry name" value="Zn-dependent exopeptidases"/>
    <property type="match status" value="1"/>
</dbReference>
<name>A0A2U0SBM4_9SPHN</name>
<dbReference type="EMBL" id="QENQ01000001">
    <property type="protein sequence ID" value="PVX28675.1"/>
    <property type="molecule type" value="Genomic_DNA"/>
</dbReference>
<dbReference type="OrthoDB" id="9802050at2"/>
<keyword evidence="2" id="KW-0378">Hydrolase</keyword>
<evidence type="ECO:0000313" key="2">
    <source>
        <dbReference type="EMBL" id="PVX28675.1"/>
    </source>
</evidence>
<dbReference type="Proteomes" id="UP000245890">
    <property type="component" value="Unassembled WGS sequence"/>
</dbReference>
<keyword evidence="3" id="KW-1185">Reference proteome</keyword>
<feature type="region of interest" description="Disordered" evidence="1">
    <location>
        <begin position="1"/>
        <end position="43"/>
    </location>
</feature>
<comment type="caution">
    <text evidence="2">The sequence shown here is derived from an EMBL/GenBank/DDBJ whole genome shotgun (WGS) entry which is preliminary data.</text>
</comment>
<proteinExistence type="predicted"/>
<organism evidence="2 3">
    <name type="scientific">Sphingomonas pokkalii</name>
    <dbReference type="NCBI Taxonomy" id="2175090"/>
    <lineage>
        <taxon>Bacteria</taxon>
        <taxon>Pseudomonadati</taxon>
        <taxon>Pseudomonadota</taxon>
        <taxon>Alphaproteobacteria</taxon>
        <taxon>Sphingomonadales</taxon>
        <taxon>Sphingomonadaceae</taxon>
        <taxon>Sphingomonas</taxon>
    </lineage>
</organism>
<sequence length="307" mass="32970">MRKPLKKFQRDGTPLPIPGRASRVPGVNSPPSFERHGPLPPESPVVLSAPHAGREYPPALAAALRVPLPALRALEDRHVDLLALHARREETLFVASRARAWIDLNRSEQERDPMIDDGAQRIGRPPSAKLRSGLGIVPRRVGTLGQLWSRRFSDAEIVARIEQDHRPYHAALAQALAAAHQRFGIAVLLDIHSMPPLGSFGAVPQLVVGDRFGRAAAARFASCVAGVARRHGVAVAANVPYAGGHILERHSSPRGGIHALQLEFDRALYLDAGFDGPGAGVAMTTALLRAIIDAVTEEALPRALAAE</sequence>
<protein>
    <submittedName>
        <fullName evidence="2">N-formylglutamate amidohydrolase</fullName>
    </submittedName>
</protein>
<accession>A0A2U0SBM4</accession>
<dbReference type="SUPFAM" id="SSF53187">
    <property type="entry name" value="Zn-dependent exopeptidases"/>
    <property type="match status" value="1"/>
</dbReference>
<evidence type="ECO:0000313" key="3">
    <source>
        <dbReference type="Proteomes" id="UP000245890"/>
    </source>
</evidence>
<reference evidence="2 3" key="1">
    <citation type="submission" date="2018-05" db="EMBL/GenBank/DDBJ databases">
        <title>Description of Sphingomonas pokkalii sp nov, isolated from the rhizosphere of saline tolerant pokkali rice and its draft genome analysis.</title>
        <authorList>
            <person name="Menon R."/>
            <person name="Kumari S."/>
            <person name="Rameshkumar N."/>
        </authorList>
    </citation>
    <scope>NUCLEOTIDE SEQUENCE [LARGE SCALE GENOMIC DNA]</scope>
    <source>
        <strain evidence="2 3">L3B27</strain>
    </source>
</reference>
<evidence type="ECO:0000256" key="1">
    <source>
        <dbReference type="SAM" id="MobiDB-lite"/>
    </source>
</evidence>
<dbReference type="GO" id="GO:0016787">
    <property type="term" value="F:hydrolase activity"/>
    <property type="evidence" value="ECO:0007669"/>
    <property type="project" value="UniProtKB-KW"/>
</dbReference>